<feature type="region of interest" description="Disordered" evidence="1">
    <location>
        <begin position="1565"/>
        <end position="1638"/>
    </location>
</feature>
<evidence type="ECO:0000256" key="1">
    <source>
        <dbReference type="SAM" id="MobiDB-lite"/>
    </source>
</evidence>
<protein>
    <submittedName>
        <fullName evidence="3">FGGAP repeat domain containing protein</fullName>
    </submittedName>
</protein>
<feature type="region of interest" description="Disordered" evidence="1">
    <location>
        <begin position="81"/>
        <end position="114"/>
    </location>
</feature>
<dbReference type="SUPFAM" id="SSF69318">
    <property type="entry name" value="Integrin alpha N-terminal domain"/>
    <property type="match status" value="2"/>
</dbReference>
<evidence type="ECO:0000256" key="2">
    <source>
        <dbReference type="SAM" id="Phobius"/>
    </source>
</evidence>
<feature type="transmembrane region" description="Helical" evidence="2">
    <location>
        <begin position="2444"/>
        <end position="2469"/>
    </location>
</feature>
<feature type="compositionally biased region" description="Basic and acidic residues" evidence="1">
    <location>
        <begin position="98"/>
        <end position="108"/>
    </location>
</feature>
<dbReference type="Gene3D" id="2.60.40.10">
    <property type="entry name" value="Immunoglobulins"/>
    <property type="match status" value="1"/>
</dbReference>
<dbReference type="RefSeq" id="XP_004355004.1">
    <property type="nucleotide sequence ID" value="XM_004354952.1"/>
</dbReference>
<dbReference type="InterPro" id="IPR028994">
    <property type="entry name" value="Integrin_alpha_N"/>
</dbReference>
<feature type="compositionally biased region" description="Basic and acidic residues" evidence="1">
    <location>
        <begin position="222"/>
        <end position="233"/>
    </location>
</feature>
<dbReference type="InterPro" id="IPR013783">
    <property type="entry name" value="Ig-like_fold"/>
</dbReference>
<dbReference type="OrthoDB" id="6418648at2759"/>
<dbReference type="VEuPathDB" id="AmoebaDB:ACA1_021580"/>
<dbReference type="Proteomes" id="UP000011083">
    <property type="component" value="Unassembled WGS sequence"/>
</dbReference>
<evidence type="ECO:0000313" key="3">
    <source>
        <dbReference type="EMBL" id="ELR24432.1"/>
    </source>
</evidence>
<dbReference type="EMBL" id="KB007820">
    <property type="protein sequence ID" value="ELR24432.1"/>
    <property type="molecule type" value="Genomic_DNA"/>
</dbReference>
<dbReference type="GeneID" id="14925457"/>
<proteinExistence type="predicted"/>
<keyword evidence="2" id="KW-0472">Membrane</keyword>
<reference evidence="3 4" key="1">
    <citation type="journal article" date="2013" name="Genome Biol.">
        <title>Genome of Acanthamoeba castellanii highlights extensive lateral gene transfer and early evolution of tyrosine kinase signaling.</title>
        <authorList>
            <person name="Clarke M."/>
            <person name="Lohan A.J."/>
            <person name="Liu B."/>
            <person name="Lagkouvardos I."/>
            <person name="Roy S."/>
            <person name="Zafar N."/>
            <person name="Bertelli C."/>
            <person name="Schilde C."/>
            <person name="Kianianmomeni A."/>
            <person name="Burglin T.R."/>
            <person name="Frech C."/>
            <person name="Turcotte B."/>
            <person name="Kopec K.O."/>
            <person name="Synnott J.M."/>
            <person name="Choo C."/>
            <person name="Paponov I."/>
            <person name="Finkler A."/>
            <person name="Soon Heng Tan C."/>
            <person name="Hutchins A.P."/>
            <person name="Weinmeier T."/>
            <person name="Rattei T."/>
            <person name="Chu J.S."/>
            <person name="Gimenez G."/>
            <person name="Irimia M."/>
            <person name="Rigden D.J."/>
            <person name="Fitzpatrick D.A."/>
            <person name="Lorenzo-Morales J."/>
            <person name="Bateman A."/>
            <person name="Chiu C.H."/>
            <person name="Tang P."/>
            <person name="Hegemann P."/>
            <person name="Fromm H."/>
            <person name="Raoult D."/>
            <person name="Greub G."/>
            <person name="Miranda-Saavedra D."/>
            <person name="Chen N."/>
            <person name="Nash P."/>
            <person name="Ginger M.L."/>
            <person name="Horn M."/>
            <person name="Schaap P."/>
            <person name="Caler L."/>
            <person name="Loftus B."/>
        </authorList>
    </citation>
    <scope>NUCLEOTIDE SEQUENCE [LARGE SCALE GENOMIC DNA]</scope>
    <source>
        <strain evidence="3 4">Neff</strain>
    </source>
</reference>
<keyword evidence="2" id="KW-0812">Transmembrane</keyword>
<feature type="compositionally biased region" description="Basic and acidic residues" evidence="1">
    <location>
        <begin position="181"/>
        <end position="197"/>
    </location>
</feature>
<dbReference type="KEGG" id="acan:ACA1_021580"/>
<feature type="region of interest" description="Disordered" evidence="1">
    <location>
        <begin position="181"/>
        <end position="207"/>
    </location>
</feature>
<accession>L8HGR9</accession>
<organism evidence="3 4">
    <name type="scientific">Acanthamoeba castellanii (strain ATCC 30010 / Neff)</name>
    <dbReference type="NCBI Taxonomy" id="1257118"/>
    <lineage>
        <taxon>Eukaryota</taxon>
        <taxon>Amoebozoa</taxon>
        <taxon>Discosea</taxon>
        <taxon>Longamoebia</taxon>
        <taxon>Centramoebida</taxon>
        <taxon>Acanthamoebidae</taxon>
        <taxon>Acanthamoeba</taxon>
    </lineage>
</organism>
<feature type="compositionally biased region" description="Low complexity" evidence="1">
    <location>
        <begin position="1456"/>
        <end position="1479"/>
    </location>
</feature>
<feature type="region of interest" description="Disordered" evidence="1">
    <location>
        <begin position="1451"/>
        <end position="1479"/>
    </location>
</feature>
<keyword evidence="4" id="KW-1185">Reference proteome</keyword>
<keyword evidence="2" id="KW-1133">Transmembrane helix</keyword>
<gene>
    <name evidence="3" type="ORF">ACA1_021580</name>
</gene>
<evidence type="ECO:0000313" key="4">
    <source>
        <dbReference type="Proteomes" id="UP000011083"/>
    </source>
</evidence>
<sequence length="2473" mass="264463">MLVGDAAGLTIAQTVAQFTVSTVPALASLAGRPARADWVLDVQQRAGSIGSGHVRDWWLDFASDNCLNFAGQLFARGATDDDDVHLESPRRRHHHRDRVGALRPHSEGSCEDGPTTLTVHDECEALPDIVKKRVASACVGKTKCTVHAIDTLYAEEAGEPFLCPYGVEQVECREDRSLLAERSSRRQARHESREHHAQAHMAPVTYAGTEDHHFKSTMVRHRTEPFFRPRRDVNSSSNNGSDPSMGCSSEPRVKKALMVQARCKDANAAFKHTDTPAIAKKMVMASASGDLDNDWKDEVVTLFGYEGGALHASFTAVGANGQPTTTVVRDLAVGGGSAVVLGEGAHIEMATGDFDNDGYPELAFAFVDGASGGALKVFLWDLRVQSTAVWGSSVAKTSREDLQPCYACFTDIAKLRGLFATAVEVAVPGMPSFPIVLTGAAATAAGVESGSRLEAGGFGYSLAAAKVNALPSMLAVAWIADRSAVSWALFRQTSQSSAAMVSSSPYSLVSLRQPHAVAVNLGDYEGSGFAELALGIVDDDELTLYLYSIDELTPATLPMALQKTLPITAAPWWHTAQYNVRMVSGDLNNDGDDELVVALTSATEGSGSQADVFRVDSATCFRLACLELVGSFAFTLPSGPTVSASTSAAVEGIVAEATTGTVEYTTTTTRSPEIKLAIGNVDESYANELLVAFEYSPTIDSGSPKVMLTSLTAQPDPDRPFVINGRQCYAGPAYQRDEEVAAATVNNMALSVGNLYGLGYRVGESIKVRFESVPELIAVINAPPTHFDIVDGKEVVVNPRTFNGYGSSTRLSDAEGVTSSFEISRDQVHITSHANGDVMDVLVAVVMANIHTQSVEMKKRSEALGQSTVERITVSRDLVASGDDVVLYMSTTRDLWKFPIVDQNGAQVGSLDIWASSSCGEDCVQKGDGRDLWWFTPDHEPFNVLTYSSRAPEDFNPVDRIMVGEKVTLGPNEHQQSVSQHSGKTEKKVALDHATTELALSAQYGIDAQLSTFASLAPLGVGTTLKVPLGFKFVKAWTTSQDTKDASDAITVHEAGIERDVSVVCYVEPINPEHAYRVQPFVWMARAPDGREYLKVDYTAEPGYYPGVSTWWERTYSKPDPSFNLPWWWTTFKRDRTMLTKEMVATPAVPREEGDVVEVAVTVRNKALVDARNVKVALWRGSPDNCLDEACLLDDNALIGIEEVGLIPSQGKREVWFLFRFDGVQNIHATIDDNDELDEMHEDNNHAYSLLFHDMANSGYTLQTLRLDPAIAVSPVVASDGSGLTIGYQVKATVLGDTFTRANVLVQLWHGGVGGAGRLIGTVLVPRVNGSTTTTTRYEVSVFWATRNPALFGKQELHAVILHSGFSTEAANVISHVSRTVSVACYGRVDACGVCGGNNGTCGGCDGVALSGKTVDVCGVCGGTGSTCCIPKPAQAQWHYVRIDHHHHDQLHNNHDNLNGSGNSTNGSSTAAASDSSSSSSWSSIVTRARVGDLVVWENLLDWKVDIVSGAYDYKHAPALELSRMTTQQGHALEQQLGNLPDDDGALNAFLKEYVSTMWIKDLVEQSTPPGGSPAVAPPAPDSTSAYLRRSTAGDSDDRPQQNQESADLFPGWRTTRPSGSASFEVRKRSQQAEEGADEEFAMGGEAIGYDTTMTTMVDEEPAPASFEHLLHDVTHSANLAGMRWSSASDRSRLRASVVAKLIAHKQRLDHVAGLVNSTGGMPLLPEENQMRQVAAARYEEEAISSPDVRCLCRRTSSSSSSSRSSEQCSAEDAFFQRCVNPLTPDSGVVFPGLFNFAPIVTRPDGPSAVLPPGAASAPHRFFSPGLYLWHDSHNPAIHGVVLVAPSELVADECGVCGGDGTSCRDCQGTPFGTARVDACGVCVDPMAPGYAPNPAIDCAGVCYGAAMLDACGECAGGTTGRAPGASMDCLGVCHGSAVVDCRNICGGPYQVDCAGVCGGWAVMIDGVCSSSGKRGLEEEEEEEKKAGGCEDGAVADCNGRVQRVGAFQSGEDYWVDCADTCRGTAYIGDCGVCVGGRSGLWPNEHKDCQGTCFGNATRDECGVCFVEGDGHHVVNSGKDCTGVCGGKAVVDECGECVLGTTGREFNSAKDCAGQCFGGRLPTDPACVCEREELDKCFVCGGDNSACAGCDGVPNSGAVHDLCGVCGGDNSTCCFLPFAQTTVLIRDFDTVVLPNALDAGETLLVTNQHLNYRYTFRLVKLTSDSKAKAVARVGATEPGEYLLQSAKRSAVSIQFSVRFNRKARDSCGRCVYADAETGNSNRAAYDRCCEVMESKDDVHAWFETTHFHDSAADPAAVTRVAPRTGAYRSAPARHLLRLVESQAVDARTWRAADQRLAVGDVVVLENRDLFDHVISITGPQPMPDVVLDRGMVALVGPVLTPGTYRVESRSNLINTTFTVEFDFACTVHVTHAKEVQPQGGYRTAVLGVTLVGIFALAALVAGAMVVLYLTAQR</sequence>
<feature type="region of interest" description="Disordered" evidence="1">
    <location>
        <begin position="222"/>
        <end position="250"/>
    </location>
</feature>
<name>L8HGR9_ACACF</name>